<feature type="transmembrane region" description="Helical" evidence="1">
    <location>
        <begin position="144"/>
        <end position="163"/>
    </location>
</feature>
<dbReference type="EMBL" id="JN036606">
    <property type="protein sequence ID" value="AEJ34754.1"/>
    <property type="molecule type" value="Genomic_DNA"/>
</dbReference>
<organismHost>
    <name type="scientific">Acanthamoeba polyphaga</name>
    <name type="common">Amoeba</name>
    <dbReference type="NCBI Taxonomy" id="5757"/>
</organismHost>
<keyword evidence="6" id="KW-1185">Reference proteome</keyword>
<dbReference type="Proteomes" id="UP000240552">
    <property type="component" value="Segment"/>
</dbReference>
<feature type="transmembrane region" description="Helical" evidence="1">
    <location>
        <begin position="38"/>
        <end position="59"/>
    </location>
</feature>
<protein>
    <submittedName>
        <fullName evidence="3">Uncharacterized protein R513</fullName>
    </submittedName>
</protein>
<keyword evidence="1" id="KW-0472">Membrane</keyword>
<name>A0A0G2Y5Q7_MIMIV</name>
<evidence type="ECO:0000313" key="2">
    <source>
        <dbReference type="EMBL" id="ADO18679.1"/>
    </source>
</evidence>
<dbReference type="Proteomes" id="UP000241474">
    <property type="component" value="Segment"/>
</dbReference>
<reference evidence="8 9" key="3">
    <citation type="submission" date="2014-10" db="EMBL/GenBank/DDBJ databases">
        <title>Pan-genome analysis of Brazilian lineage A amoebal mimiviruses.</title>
        <authorList>
            <person name="Assis F.L."/>
            <person name="Abrahao J.S."/>
            <person name="Kroon E.G."/>
            <person name="Dornas F.P."/>
            <person name="Andrade K.R."/>
            <person name="Borato P.V.M."/>
            <person name="Pilotto M.R."/>
            <person name="Benamar S."/>
            <person name="LaScola B."/>
            <person name="Colson P."/>
        </authorList>
    </citation>
    <scope>NUCLEOTIDE SEQUENCE [LARGE SCALE GENOMIC DNA]</scope>
    <source>
        <strain evidence="5 9">Amazonia</strain>
        <strain evidence="4 8">Oyster</strain>
    </source>
</reference>
<dbReference type="Proteomes" id="UP000201519">
    <property type="component" value="Segment"/>
</dbReference>
<accession>A0A0G2Y5Q7</accession>
<organism evidence="2 6">
    <name type="scientific">Acanthamoeba polyphaga mimivirus</name>
    <name type="common">APMV</name>
    <dbReference type="NCBI Taxonomy" id="212035"/>
    <lineage>
        <taxon>Viruses</taxon>
        <taxon>Varidnaviria</taxon>
        <taxon>Bamfordvirae</taxon>
        <taxon>Nucleocytoviricota</taxon>
        <taxon>Megaviricetes</taxon>
        <taxon>Imitervirales</taxon>
        <taxon>Mimiviridae</taxon>
        <taxon>Megamimivirinae</taxon>
        <taxon>Mimivirus</taxon>
        <taxon>Mimivirus bradfordmassiliense</taxon>
    </lineage>
</organism>
<evidence type="ECO:0000313" key="8">
    <source>
        <dbReference type="Proteomes" id="UP000241474"/>
    </source>
</evidence>
<evidence type="ECO:0000313" key="5">
    <source>
        <dbReference type="EMBL" id="AKI81188.1"/>
    </source>
</evidence>
<dbReference type="Proteomes" id="UP000274448">
    <property type="component" value="Segment"/>
</dbReference>
<keyword evidence="1" id="KW-1133">Transmembrane helix</keyword>
<dbReference type="GeneID" id="9925144"/>
<gene>
    <name evidence="2" type="primary">R513</name>
    <name evidence="3" type="ORF">MIMI_R513</name>
</gene>
<dbReference type="OrthoDB" id="25401at10239"/>
<dbReference type="EMBL" id="KM982403">
    <property type="protein sequence ID" value="AKI81188.1"/>
    <property type="molecule type" value="Genomic_DNA"/>
</dbReference>
<evidence type="ECO:0000256" key="1">
    <source>
        <dbReference type="SAM" id="Phobius"/>
    </source>
</evidence>
<evidence type="ECO:0000313" key="4">
    <source>
        <dbReference type="EMBL" id="AKI79291.1"/>
    </source>
</evidence>
<accession>E3VYN9</accession>
<evidence type="ECO:0000313" key="6">
    <source>
        <dbReference type="Proteomes" id="UP000201519"/>
    </source>
</evidence>
<evidence type="ECO:0000313" key="3">
    <source>
        <dbReference type="EMBL" id="AEJ34754.1"/>
    </source>
</evidence>
<feature type="transmembrane region" description="Helical" evidence="1">
    <location>
        <begin position="119"/>
        <end position="137"/>
    </location>
</feature>
<keyword evidence="1" id="KW-0812">Transmembrane</keyword>
<dbReference type="SMR" id="A0A0G2Y5Q7"/>
<dbReference type="EMBL" id="HQ336222">
    <property type="protein sequence ID" value="ADO18679.1"/>
    <property type="molecule type" value="Genomic_DNA"/>
</dbReference>
<dbReference type="RefSeq" id="YP_003987025.1">
    <property type="nucleotide sequence ID" value="NC_014649.1"/>
</dbReference>
<dbReference type="KEGG" id="vg:9925144"/>
<proteinExistence type="predicted"/>
<evidence type="ECO:0000313" key="9">
    <source>
        <dbReference type="Proteomes" id="UP000274448"/>
    </source>
</evidence>
<sequence>MSDVTVTPSATSKLTGILKPGSYEIEKGHFSRYFSLNWWQLIVVVGIAISGIAAIANTYDAITGVDKDIEGCENVSNLRKKLEAKFIIIIVLSCLAVVGGIILAWLLRSGTNQRKLLTMGLTTGGILGILYALTIRFRGTSNMVKLGISWVSLLAFVLLGFFINTSGE</sequence>
<feature type="transmembrane region" description="Helical" evidence="1">
    <location>
        <begin position="86"/>
        <end position="107"/>
    </location>
</feature>
<dbReference type="EMBL" id="KM982401">
    <property type="protein sequence ID" value="AKI79291.1"/>
    <property type="molecule type" value="Genomic_DNA"/>
</dbReference>
<reference evidence="3 7" key="1">
    <citation type="journal article" date="2011" name="Proc. Natl. Acad. Sci. U.S.A.">
        <title>Mimivirus shows dramatic genome reduction after intraamoebal culture.</title>
        <authorList>
            <person name="Boyer M."/>
            <person name="Azza S."/>
            <person name="Barrassi L."/>
            <person name="Klose T."/>
            <person name="Campocasso A."/>
            <person name="Pagnier I."/>
            <person name="Fournous G."/>
            <person name="Borg A."/>
            <person name="Robert C."/>
            <person name="Zhang X."/>
            <person name="Desnues C."/>
            <person name="Henrissat B."/>
            <person name="Rossmann M.G."/>
            <person name="La Scola B."/>
            <person name="Raoult D."/>
        </authorList>
    </citation>
    <scope>NUCLEOTIDE SEQUENCE [LARGE SCALE GENOMIC DNA]</scope>
    <source>
        <strain evidence="3">M4</strain>
    </source>
</reference>
<evidence type="ECO:0000313" key="7">
    <source>
        <dbReference type="Proteomes" id="UP000240552"/>
    </source>
</evidence>
<reference evidence="2 6" key="2">
    <citation type="journal article" date="2011" name="Virol. J.">
        <title>Breaking the 1000-gene barrier for Mimivirus using ultra-deep genome and transcriptome sequencing.</title>
        <authorList>
            <person name="Legendre M."/>
            <person name="Santini S."/>
            <person name="Rico A."/>
            <person name="Abergel C."/>
            <person name="Claverie J.M."/>
        </authorList>
    </citation>
    <scope>NUCLEOTIDE SEQUENCE [LARGE SCALE GENOMIC DNA]</scope>
</reference>